<organism evidence="8 9">
    <name type="scientific">Nostocoides jenkinsii Ben 74</name>
    <dbReference type="NCBI Taxonomy" id="1193518"/>
    <lineage>
        <taxon>Bacteria</taxon>
        <taxon>Bacillati</taxon>
        <taxon>Actinomycetota</taxon>
        <taxon>Actinomycetes</taxon>
        <taxon>Micrococcales</taxon>
        <taxon>Intrasporangiaceae</taxon>
        <taxon>Nostocoides</taxon>
    </lineage>
</organism>
<feature type="region of interest" description="Disordered" evidence="7">
    <location>
        <begin position="239"/>
        <end position="264"/>
    </location>
</feature>
<dbReference type="CDD" id="cd06662">
    <property type="entry name" value="SURF1"/>
    <property type="match status" value="1"/>
</dbReference>
<reference evidence="8 9" key="1">
    <citation type="journal article" date="2013" name="ISME J.">
        <title>A metabolic model for members of the genus Tetrasphaera involved in enhanced biological phosphorus removal.</title>
        <authorList>
            <person name="Kristiansen R."/>
            <person name="Nguyen H.T.T."/>
            <person name="Saunders A.M."/>
            <person name="Nielsen J.L."/>
            <person name="Wimmer R."/>
            <person name="Le V.Q."/>
            <person name="McIlroy S.J."/>
            <person name="Petrovski S."/>
            <person name="Seviour R.J."/>
            <person name="Calteau A."/>
            <person name="Nielsen K.L."/>
            <person name="Nielsen P.H."/>
        </authorList>
    </citation>
    <scope>NUCLEOTIDE SEQUENCE [LARGE SCALE GENOMIC DNA]</scope>
    <source>
        <strain evidence="8 9">Ben 74</strain>
    </source>
</reference>
<accession>A0A077MCH8</accession>
<dbReference type="InterPro" id="IPR045214">
    <property type="entry name" value="Surf1/Surf4"/>
</dbReference>
<evidence type="ECO:0000256" key="5">
    <source>
        <dbReference type="ARBA" id="ARBA00023136"/>
    </source>
</evidence>
<name>A0A077MCH8_9MICO</name>
<evidence type="ECO:0000256" key="1">
    <source>
        <dbReference type="ARBA" id="ARBA00004370"/>
    </source>
</evidence>
<dbReference type="PANTHER" id="PTHR23427:SF2">
    <property type="entry name" value="SURFEIT LOCUS PROTEIN 1"/>
    <property type="match status" value="1"/>
</dbReference>
<evidence type="ECO:0000256" key="7">
    <source>
        <dbReference type="SAM" id="MobiDB-lite"/>
    </source>
</evidence>
<comment type="similarity">
    <text evidence="2 6">Belongs to the SURF1 family.</text>
</comment>
<evidence type="ECO:0000256" key="4">
    <source>
        <dbReference type="ARBA" id="ARBA00022989"/>
    </source>
</evidence>
<keyword evidence="6" id="KW-1003">Cell membrane</keyword>
<keyword evidence="3" id="KW-0812">Transmembrane</keyword>
<evidence type="ECO:0000313" key="9">
    <source>
        <dbReference type="Proteomes" id="UP000035720"/>
    </source>
</evidence>
<keyword evidence="9" id="KW-1185">Reference proteome</keyword>
<dbReference type="PANTHER" id="PTHR23427">
    <property type="entry name" value="SURFEIT LOCUS PROTEIN"/>
    <property type="match status" value="1"/>
</dbReference>
<sequence>MLRRVFTLRWLGTLLLAALWSVAAYHLGHWQYDRHLAKVERNERIDAHYGAAPVPLTGVLAATPLPLAAEWTHVTATGTYGEQRLVVRGRTVDGEVGYEVLAPFRVDGAIVVVDRGWISQGQRGASDVPVVAPPPAGEVTLTGWVRVGEQSRGKASTPGQVASINLADISAAIGEPVLGGYVILERDSAPAGVGLTPTVLGKPDKGLGPHQAYAYQWWMTMPLGFVLIYYGLRRERDADEDALPGAPARPAKPKKVRIWDEEDA</sequence>
<dbReference type="PROSITE" id="PS50895">
    <property type="entry name" value="SURF1"/>
    <property type="match status" value="1"/>
</dbReference>
<protein>
    <recommendedName>
        <fullName evidence="6">SURF1-like protein</fullName>
    </recommendedName>
</protein>
<keyword evidence="4" id="KW-1133">Transmembrane helix</keyword>
<dbReference type="AlphaFoldDB" id="A0A077MCH8"/>
<proteinExistence type="inferred from homology"/>
<dbReference type="InterPro" id="IPR002994">
    <property type="entry name" value="Surf1/Shy1"/>
</dbReference>
<dbReference type="Proteomes" id="UP000035720">
    <property type="component" value="Unassembled WGS sequence"/>
</dbReference>
<dbReference type="GO" id="GO:0005886">
    <property type="term" value="C:plasma membrane"/>
    <property type="evidence" value="ECO:0007669"/>
    <property type="project" value="UniProtKB-SubCell"/>
</dbReference>
<evidence type="ECO:0000313" key="8">
    <source>
        <dbReference type="EMBL" id="CCI52393.1"/>
    </source>
</evidence>
<evidence type="ECO:0000256" key="2">
    <source>
        <dbReference type="ARBA" id="ARBA00007165"/>
    </source>
</evidence>
<gene>
    <name evidence="8" type="ORF">BN13_1670006</name>
</gene>
<comment type="subcellular location">
    <subcellularLocation>
        <location evidence="6">Cell membrane</location>
        <topology evidence="6">Multi-pass membrane protein</topology>
    </subcellularLocation>
    <subcellularLocation>
        <location evidence="1">Membrane</location>
    </subcellularLocation>
</comment>
<dbReference type="EMBL" id="CAJC01000076">
    <property type="protein sequence ID" value="CCI52393.1"/>
    <property type="molecule type" value="Genomic_DNA"/>
</dbReference>
<evidence type="ECO:0000256" key="6">
    <source>
        <dbReference type="RuleBase" id="RU363076"/>
    </source>
</evidence>
<dbReference type="Pfam" id="PF02104">
    <property type="entry name" value="SURF1"/>
    <property type="match status" value="1"/>
</dbReference>
<keyword evidence="5" id="KW-0472">Membrane</keyword>
<evidence type="ECO:0000256" key="3">
    <source>
        <dbReference type="ARBA" id="ARBA00022692"/>
    </source>
</evidence>
<comment type="caution">
    <text evidence="8">The sequence shown here is derived from an EMBL/GenBank/DDBJ whole genome shotgun (WGS) entry which is preliminary data.</text>
</comment>
<dbReference type="STRING" id="1193518.BN13_1670006"/>